<gene>
    <name evidence="2" type="ORF">LX81_03489</name>
</gene>
<dbReference type="AlphaFoldDB" id="A0A2W7NNE3"/>
<organism evidence="2 3">
    <name type="scientific">Palleronia aestuarii</name>
    <dbReference type="NCBI Taxonomy" id="568105"/>
    <lineage>
        <taxon>Bacteria</taxon>
        <taxon>Pseudomonadati</taxon>
        <taxon>Pseudomonadota</taxon>
        <taxon>Alphaproteobacteria</taxon>
        <taxon>Rhodobacterales</taxon>
        <taxon>Roseobacteraceae</taxon>
        <taxon>Palleronia</taxon>
    </lineage>
</organism>
<accession>A0A2W7NNE3</accession>
<feature type="compositionally biased region" description="Basic residues" evidence="1">
    <location>
        <begin position="90"/>
        <end position="99"/>
    </location>
</feature>
<dbReference type="Proteomes" id="UP000248916">
    <property type="component" value="Unassembled WGS sequence"/>
</dbReference>
<feature type="region of interest" description="Disordered" evidence="1">
    <location>
        <begin position="90"/>
        <end position="109"/>
    </location>
</feature>
<reference evidence="2 3" key="1">
    <citation type="submission" date="2018-06" db="EMBL/GenBank/DDBJ databases">
        <title>Genomic Encyclopedia of Archaeal and Bacterial Type Strains, Phase II (KMG-II): from individual species to whole genera.</title>
        <authorList>
            <person name="Goeker M."/>
        </authorList>
    </citation>
    <scope>NUCLEOTIDE SEQUENCE [LARGE SCALE GENOMIC DNA]</scope>
    <source>
        <strain evidence="2 3">DSM 22009</strain>
    </source>
</reference>
<name>A0A2W7NNE3_9RHOB</name>
<proteinExistence type="predicted"/>
<keyword evidence="3" id="KW-1185">Reference proteome</keyword>
<evidence type="ECO:0000313" key="2">
    <source>
        <dbReference type="EMBL" id="PZX12782.1"/>
    </source>
</evidence>
<dbReference type="RefSeq" id="WP_146259466.1">
    <property type="nucleotide sequence ID" value="NZ_QKZL01000022.1"/>
</dbReference>
<evidence type="ECO:0000313" key="3">
    <source>
        <dbReference type="Proteomes" id="UP000248916"/>
    </source>
</evidence>
<protein>
    <submittedName>
        <fullName evidence="2">Uncharacterized protein</fullName>
    </submittedName>
</protein>
<dbReference type="EMBL" id="QKZL01000022">
    <property type="protein sequence ID" value="PZX12782.1"/>
    <property type="molecule type" value="Genomic_DNA"/>
</dbReference>
<sequence>MATRRQLLIFGGGAVLWVGAFRAGPEFASRLSGFEFTPMTKVPGLWTISTTGASTSAGTGGFDFMAGLGPEPPFNAGFDAAARPAELAVRRSRKERWRPHSGAAQETID</sequence>
<comment type="caution">
    <text evidence="2">The sequence shown here is derived from an EMBL/GenBank/DDBJ whole genome shotgun (WGS) entry which is preliminary data.</text>
</comment>
<evidence type="ECO:0000256" key="1">
    <source>
        <dbReference type="SAM" id="MobiDB-lite"/>
    </source>
</evidence>